<evidence type="ECO:0000256" key="1">
    <source>
        <dbReference type="SAM" id="SignalP"/>
    </source>
</evidence>
<feature type="signal peptide" evidence="1">
    <location>
        <begin position="1"/>
        <end position="19"/>
    </location>
</feature>
<gene>
    <name evidence="2" type="ORF">ACEU0G_003509</name>
</gene>
<feature type="chain" id="PRO_5045498741" description="Lipoprotein" evidence="1">
    <location>
        <begin position="20"/>
        <end position="119"/>
    </location>
</feature>
<evidence type="ECO:0000313" key="3">
    <source>
        <dbReference type="Proteomes" id="UP001605261"/>
    </source>
</evidence>
<keyword evidence="3" id="KW-1185">Reference proteome</keyword>
<dbReference type="PROSITE" id="PS51257">
    <property type="entry name" value="PROKAR_LIPOPROTEIN"/>
    <property type="match status" value="1"/>
</dbReference>
<name>A0ABW7CYY8_9GAMM</name>
<protein>
    <recommendedName>
        <fullName evidence="4">Lipoprotein</fullName>
    </recommendedName>
</protein>
<evidence type="ECO:0000313" key="2">
    <source>
        <dbReference type="EMBL" id="MFG6109497.1"/>
    </source>
</evidence>
<accession>A0ABW7CYY8</accession>
<sequence>MSRTSMMACCLCLACALSACGPSDEERLAALPALTRAHILAAQEQPDCVRVVDAYVLRTRSWNATTYFVAVSHSVAAGCGFAVLHVDELADPLYLGERKSFHVELDPSCSKVTEELQFQ</sequence>
<keyword evidence="1" id="KW-0732">Signal</keyword>
<dbReference type="RefSeq" id="WP_394163167.1">
    <property type="nucleotide sequence ID" value="NZ_JBHGCJ010000006.1"/>
</dbReference>
<dbReference type="EMBL" id="JBHGCJ010000006">
    <property type="protein sequence ID" value="MFG6109497.1"/>
    <property type="molecule type" value="Genomic_DNA"/>
</dbReference>
<organism evidence="2 3">
    <name type="scientific">Stenotrophomonas nematodicola</name>
    <dbReference type="NCBI Taxonomy" id="2656746"/>
    <lineage>
        <taxon>Bacteria</taxon>
        <taxon>Pseudomonadati</taxon>
        <taxon>Pseudomonadota</taxon>
        <taxon>Gammaproteobacteria</taxon>
        <taxon>Lysobacterales</taxon>
        <taxon>Lysobacteraceae</taxon>
        <taxon>Stenotrophomonas</taxon>
    </lineage>
</organism>
<proteinExistence type="predicted"/>
<reference evidence="2 3" key="1">
    <citation type="submission" date="2024-09" db="EMBL/GenBank/DDBJ databases">
        <authorList>
            <consortium name="All-Russian atlas of soil microorganisms"/>
            <consortium name="as a basis for the search for new antimicrobial producers and enzymes with unique properties"/>
            <person name="Sokolova E.A."/>
            <person name="Voronina E.N."/>
        </authorList>
    </citation>
    <scope>NUCLEOTIDE SEQUENCE [LARGE SCALE GENOMIC DNA]</scope>
    <source>
        <strain evidence="2 3">AF-22b-331.1</strain>
    </source>
</reference>
<evidence type="ECO:0008006" key="4">
    <source>
        <dbReference type="Google" id="ProtNLM"/>
    </source>
</evidence>
<dbReference type="Proteomes" id="UP001605261">
    <property type="component" value="Unassembled WGS sequence"/>
</dbReference>
<comment type="caution">
    <text evidence="2">The sequence shown here is derived from an EMBL/GenBank/DDBJ whole genome shotgun (WGS) entry which is preliminary data.</text>
</comment>